<dbReference type="NCBIfam" id="TIGR00762">
    <property type="entry name" value="DegV"/>
    <property type="match status" value="1"/>
</dbReference>
<evidence type="ECO:0000313" key="4">
    <source>
        <dbReference type="Proteomes" id="UP000537131"/>
    </source>
</evidence>
<dbReference type="Proteomes" id="UP000537131">
    <property type="component" value="Unassembled WGS sequence"/>
</dbReference>
<dbReference type="PROSITE" id="PS51482">
    <property type="entry name" value="DEGV"/>
    <property type="match status" value="1"/>
</dbReference>
<dbReference type="EMBL" id="JABBNI010000004">
    <property type="protein sequence ID" value="NMM61323.1"/>
    <property type="molecule type" value="Genomic_DNA"/>
</dbReference>
<proteinExistence type="predicted"/>
<dbReference type="PANTHER" id="PTHR33434">
    <property type="entry name" value="DEGV DOMAIN-CONTAINING PROTEIN DR_1986-RELATED"/>
    <property type="match status" value="1"/>
</dbReference>
<name>A0A7Y0HN76_9CLOT</name>
<comment type="function">
    <text evidence="1">May bind long-chain fatty acids, such as palmitate, and may play a role in lipid transport or fatty acid metabolism.</text>
</comment>
<dbReference type="Gene3D" id="2.20.28.50">
    <property type="entry name" value="degv family protein"/>
    <property type="match status" value="1"/>
</dbReference>
<reference evidence="3 4" key="1">
    <citation type="submission" date="2020-06" db="EMBL/GenBank/DDBJ databases">
        <title>Complete Genome Sequence of Clostridium muelleri sp. nov. P21T, an Acid-Alcohol Producing Acetogen Isolated from Old Hay.</title>
        <authorList>
            <person name="Duncan K.E."/>
            <person name="Tanner R.S."/>
        </authorList>
    </citation>
    <scope>NUCLEOTIDE SEQUENCE [LARGE SCALE GENOMIC DNA]</scope>
    <source>
        <strain evidence="3 4">P21</strain>
    </source>
</reference>
<organism evidence="3 4">
    <name type="scientific">Clostridium muellerianum</name>
    <dbReference type="NCBI Taxonomy" id="2716538"/>
    <lineage>
        <taxon>Bacteria</taxon>
        <taxon>Bacillati</taxon>
        <taxon>Bacillota</taxon>
        <taxon>Clostridia</taxon>
        <taxon>Eubacteriales</taxon>
        <taxon>Clostridiaceae</taxon>
        <taxon>Clostridium</taxon>
    </lineage>
</organism>
<evidence type="ECO:0000313" key="3">
    <source>
        <dbReference type="EMBL" id="NMM61323.1"/>
    </source>
</evidence>
<dbReference type="Gene3D" id="3.40.50.10440">
    <property type="entry name" value="Dihydroxyacetone kinase, domain 1"/>
    <property type="match status" value="1"/>
</dbReference>
<dbReference type="GO" id="GO:0008289">
    <property type="term" value="F:lipid binding"/>
    <property type="evidence" value="ECO:0007669"/>
    <property type="project" value="UniProtKB-KW"/>
</dbReference>
<gene>
    <name evidence="3" type="ORF">HBE96_01140</name>
</gene>
<evidence type="ECO:0000256" key="1">
    <source>
        <dbReference type="ARBA" id="ARBA00003238"/>
    </source>
</evidence>
<keyword evidence="4" id="KW-1185">Reference proteome</keyword>
<dbReference type="Gene3D" id="3.30.1180.10">
    <property type="match status" value="1"/>
</dbReference>
<dbReference type="AlphaFoldDB" id="A0A7Y0HN76"/>
<dbReference type="PANTHER" id="PTHR33434:SF3">
    <property type="entry name" value="DEGV DOMAIN-CONTAINING PROTEIN YITS"/>
    <property type="match status" value="1"/>
</dbReference>
<comment type="caution">
    <text evidence="3">The sequence shown here is derived from an EMBL/GenBank/DDBJ whole genome shotgun (WGS) entry which is preliminary data.</text>
</comment>
<dbReference type="InterPro" id="IPR050270">
    <property type="entry name" value="DegV_domain_contain"/>
</dbReference>
<dbReference type="RefSeq" id="WP_169295933.1">
    <property type="nucleotide sequence ID" value="NZ_JABBNI010000004.1"/>
</dbReference>
<evidence type="ECO:0000256" key="2">
    <source>
        <dbReference type="ARBA" id="ARBA00023121"/>
    </source>
</evidence>
<sequence length="288" mass="32575">MKLIIMTDASCDLPPDFIDENEVPFLGLTCCFKGKEYEDDFGKSLGREEFYKGLKEGEMPSTSQINEFRFVEKFKELLKQKVPIIYIGMSSGLSGTFNSAKLAREIIMEEYKDADITLIDTRCSSIGQGILVYNAYKMIKENFLKEDIINWIENTKTKVNHWFVVEDLKHLKRGGRISVSKAAIGTLLDIKPIICITEDGTLKNVDSIRGRKRAIKYLIEKLKEQCENPSEQLIGIAHGDCLEDARALKKVIENQFKTKNVILSELGLGMASHCGRGMLALCFIGKER</sequence>
<keyword evidence="2" id="KW-0446">Lipid-binding</keyword>
<dbReference type="InterPro" id="IPR003797">
    <property type="entry name" value="DegV"/>
</dbReference>
<dbReference type="InterPro" id="IPR043168">
    <property type="entry name" value="DegV_C"/>
</dbReference>
<dbReference type="Pfam" id="PF02645">
    <property type="entry name" value="DegV"/>
    <property type="match status" value="1"/>
</dbReference>
<protein>
    <submittedName>
        <fullName evidence="3">DegV family protein</fullName>
    </submittedName>
</protein>
<dbReference type="SUPFAM" id="SSF82549">
    <property type="entry name" value="DAK1/DegV-like"/>
    <property type="match status" value="1"/>
</dbReference>
<accession>A0A7Y0HN76</accession>